<evidence type="ECO:0000259" key="1">
    <source>
        <dbReference type="Pfam" id="PF02023"/>
    </source>
</evidence>
<organism evidence="2 3">
    <name type="scientific">Merluccius polli</name>
    <name type="common">Benguela hake</name>
    <name type="synonym">Merluccius cadenati</name>
    <dbReference type="NCBI Taxonomy" id="89951"/>
    <lineage>
        <taxon>Eukaryota</taxon>
        <taxon>Metazoa</taxon>
        <taxon>Chordata</taxon>
        <taxon>Craniata</taxon>
        <taxon>Vertebrata</taxon>
        <taxon>Euteleostomi</taxon>
        <taxon>Actinopterygii</taxon>
        <taxon>Neopterygii</taxon>
        <taxon>Teleostei</taxon>
        <taxon>Neoteleostei</taxon>
        <taxon>Acanthomorphata</taxon>
        <taxon>Zeiogadaria</taxon>
        <taxon>Gadariae</taxon>
        <taxon>Gadiformes</taxon>
        <taxon>Gadoidei</taxon>
        <taxon>Merlucciidae</taxon>
        <taxon>Merluccius</taxon>
    </lineage>
</organism>
<dbReference type="InterPro" id="IPR036875">
    <property type="entry name" value="Znf_CCHC_sf"/>
</dbReference>
<dbReference type="SUPFAM" id="SSF47353">
    <property type="entry name" value="Retrovirus capsid dimerization domain-like"/>
    <property type="match status" value="1"/>
</dbReference>
<sequence>MAACFELDHFLDDPTWEQLDGCRKVDLETIAAHFSMAVPKPVLKKDLKSLVVERCLEEGILVVPEVKSLTGSQTRYSEAVALELERSVLEEDPREPDEKHMGKVTLPLFESSVASSAGPSIEARVKIRLARLHIEAQDRAQIRQAELEQAKEQAIQIRRLELDAELKLRQLELQANPGVPLLASGTSGIPTSAVTQTKAFEIAKHIALVPPFRETEIDKYFNVFERVAATLHWPKDIWPLLLQCKLTGKAQEIYSSLSLEDSLQYECVKTAVLSAYELVPEAYRQRFRNYSKTAGQTFVEFAREKGTLFDRWCTASKASDFDSLRELALLEEFKNCLPERMVVYLNEQKVSTLRQAAVLADEFTLTHKTVFSGKHESSSGRVFFSRTPGPRPQDKRECHYCHTPGHVIADCRKRMAKEAGSTPSSSTRKPFGFVKGLPADRTSSVGLDLSYAPFIHSGSVSLDDSTAPVNIRMLRDTGAAQSVILTGVLPWSEESSCGYSVLLQGIEMGQVTVPLHYVNLRSDLVSGKFKVGLQPLLPVPGVTFILGNDIAGGRVSPLLEVFVSPEKPTTLDKLGTDFPTTFTECVVTRAQSRRLGDLCNLEDSVFGQILSPDTLPLQPIHTAKPKEVSRSRLVCPVIVFPSCDKSSINWFILGAMIAHAPQVCSPTQPQSLISLTSFRKHADSLEVGIKGIEPPALRRQSRQEKSSSFWVAPW</sequence>
<proteinExistence type="predicted"/>
<evidence type="ECO:0000313" key="2">
    <source>
        <dbReference type="EMBL" id="KAK0131375.1"/>
    </source>
</evidence>
<dbReference type="Proteomes" id="UP001174136">
    <property type="component" value="Unassembled WGS sequence"/>
</dbReference>
<dbReference type="Pfam" id="PF02023">
    <property type="entry name" value="SCAN"/>
    <property type="match status" value="1"/>
</dbReference>
<dbReference type="EMBL" id="JAOPHQ010006547">
    <property type="protein sequence ID" value="KAK0131375.1"/>
    <property type="molecule type" value="Genomic_DNA"/>
</dbReference>
<dbReference type="Gene3D" id="1.10.4020.10">
    <property type="entry name" value="DNA breaking-rejoining enzymes"/>
    <property type="match status" value="1"/>
</dbReference>
<name>A0AA47NN64_MERPO</name>
<dbReference type="SUPFAM" id="SSF57756">
    <property type="entry name" value="Retrovirus zinc finger-like domains"/>
    <property type="match status" value="1"/>
</dbReference>
<gene>
    <name evidence="2" type="ORF">N1851_033918</name>
</gene>
<dbReference type="Gene3D" id="4.10.60.10">
    <property type="entry name" value="Zinc finger, CCHC-type"/>
    <property type="match status" value="1"/>
</dbReference>
<evidence type="ECO:0000313" key="3">
    <source>
        <dbReference type="Proteomes" id="UP001174136"/>
    </source>
</evidence>
<comment type="caution">
    <text evidence="2">The sequence shown here is derived from an EMBL/GenBank/DDBJ whole genome shotgun (WGS) entry which is preliminary data.</text>
</comment>
<accession>A0AA47NN64</accession>
<dbReference type="PANTHER" id="PTHR46888:SF13">
    <property type="entry name" value="RIBONUCLEASE H"/>
    <property type="match status" value="1"/>
</dbReference>
<reference evidence="2" key="1">
    <citation type="journal article" date="2023" name="Front. Mar. Sci.">
        <title>A new Merluccius polli reference genome to investigate the effects of global change in West African waters.</title>
        <authorList>
            <person name="Mateo J.L."/>
            <person name="Blanco-Fernandez C."/>
            <person name="Garcia-Vazquez E."/>
            <person name="Machado-Schiaffino G."/>
        </authorList>
    </citation>
    <scope>NUCLEOTIDE SEQUENCE</scope>
    <source>
        <strain evidence="2">C29</strain>
        <tissue evidence="2">Fin</tissue>
    </source>
</reference>
<dbReference type="AlphaFoldDB" id="A0AA47NN64"/>
<dbReference type="InterPro" id="IPR038269">
    <property type="entry name" value="SCAN_sf"/>
</dbReference>
<keyword evidence="3" id="KW-1185">Reference proteome</keyword>
<protein>
    <recommendedName>
        <fullName evidence="1">SCAN box domain-containing protein</fullName>
    </recommendedName>
</protein>
<feature type="domain" description="SCAN box" evidence="1">
    <location>
        <begin position="280"/>
        <end position="368"/>
    </location>
</feature>
<dbReference type="InterPro" id="IPR003309">
    <property type="entry name" value="SCAN_dom"/>
</dbReference>
<dbReference type="GO" id="GO:0008270">
    <property type="term" value="F:zinc ion binding"/>
    <property type="evidence" value="ECO:0007669"/>
    <property type="project" value="InterPro"/>
</dbReference>
<dbReference type="PANTHER" id="PTHR46888">
    <property type="entry name" value="ZINC KNUCKLE DOMAINCONTAINING PROTEIN-RELATED"/>
    <property type="match status" value="1"/>
</dbReference>
<dbReference type="GO" id="GO:0003676">
    <property type="term" value="F:nucleic acid binding"/>
    <property type="evidence" value="ECO:0007669"/>
    <property type="project" value="InterPro"/>
</dbReference>